<keyword evidence="4 6" id="KW-0975">Bacterial flagellum</keyword>
<dbReference type="PANTHER" id="PTHR30435:SF2">
    <property type="entry name" value="FLAGELLAR BASAL-BODY ROD PROTEIN FLGC"/>
    <property type="match status" value="1"/>
</dbReference>
<dbReference type="Pfam" id="PF06429">
    <property type="entry name" value="Flg_bbr_C"/>
    <property type="match status" value="1"/>
</dbReference>
<feature type="domain" description="Flagellar basal body rod protein N-terminal" evidence="7">
    <location>
        <begin position="8"/>
        <end position="35"/>
    </location>
</feature>
<keyword evidence="9" id="KW-0966">Cell projection</keyword>
<dbReference type="PROSITE" id="PS00588">
    <property type="entry name" value="FLAGELLA_BB_ROD"/>
    <property type="match status" value="1"/>
</dbReference>
<keyword evidence="9" id="KW-0969">Cilium</keyword>
<dbReference type="Proteomes" id="UP000839052">
    <property type="component" value="Chromosome"/>
</dbReference>
<gene>
    <name evidence="9" type="primary">flgC</name>
    <name evidence="9" type="ORF">NTG6680_1376</name>
</gene>
<dbReference type="Pfam" id="PF00460">
    <property type="entry name" value="Flg_bb_rod"/>
    <property type="match status" value="1"/>
</dbReference>
<dbReference type="InterPro" id="IPR006299">
    <property type="entry name" value="FlgC"/>
</dbReference>
<evidence type="ECO:0000256" key="4">
    <source>
        <dbReference type="ARBA" id="ARBA00023143"/>
    </source>
</evidence>
<evidence type="ECO:0000313" key="9">
    <source>
        <dbReference type="EMBL" id="CAG9932629.1"/>
    </source>
</evidence>
<sequence>MSLFNIFNISGSAMTAQSQRLNVVASNLANADSTTSANGQPYRAKQVMFSATPMGDGGGAGVKVSGVVEDASPMKMLYDPKHPMANAQGYVTLPNVNVVEEMVNMISSSRSYQNNVEVMNTSKSLLLKTLTIGQ</sequence>
<evidence type="ECO:0000313" key="10">
    <source>
        <dbReference type="Proteomes" id="UP000839052"/>
    </source>
</evidence>
<evidence type="ECO:0000256" key="5">
    <source>
        <dbReference type="ARBA" id="ARBA00025933"/>
    </source>
</evidence>
<dbReference type="RefSeq" id="WP_239796532.1">
    <property type="nucleotide sequence ID" value="NZ_OU912926.1"/>
</dbReference>
<name>A0ABM8YYI6_9PROT</name>
<comment type="similarity">
    <text evidence="2">Belongs to the flagella basal body rod proteins family.</text>
</comment>
<proteinExistence type="inferred from homology"/>
<comment type="subunit">
    <text evidence="5 6">The basal body constitutes a major portion of the flagellar organelle and consists of four rings (L,P,S, and M) mounted on a central rod. The rod consists of about 26 subunits of FlgG in the distal portion, and FlgB, FlgC and FlgF are thought to build up the proximal portion of the rod with about 6 subunits each.</text>
</comment>
<keyword evidence="9" id="KW-0282">Flagellum</keyword>
<evidence type="ECO:0000256" key="6">
    <source>
        <dbReference type="RuleBase" id="RU362062"/>
    </source>
</evidence>
<dbReference type="NCBIfam" id="TIGR01395">
    <property type="entry name" value="FlgC"/>
    <property type="match status" value="1"/>
</dbReference>
<protein>
    <recommendedName>
        <fullName evidence="3 6">Flagellar basal-body rod protein FlgC</fullName>
    </recommendedName>
</protein>
<evidence type="ECO:0000256" key="2">
    <source>
        <dbReference type="ARBA" id="ARBA00009677"/>
    </source>
</evidence>
<organism evidence="9 10">
    <name type="scientific">Candidatus Nitrotoga arctica</name>
    <dbReference type="NCBI Taxonomy" id="453162"/>
    <lineage>
        <taxon>Bacteria</taxon>
        <taxon>Pseudomonadati</taxon>
        <taxon>Pseudomonadota</taxon>
        <taxon>Betaproteobacteria</taxon>
        <taxon>Nitrosomonadales</taxon>
        <taxon>Gallionellaceae</taxon>
        <taxon>Candidatus Nitrotoga</taxon>
    </lineage>
</organism>
<evidence type="ECO:0000256" key="1">
    <source>
        <dbReference type="ARBA" id="ARBA00004117"/>
    </source>
</evidence>
<comment type="subcellular location">
    <subcellularLocation>
        <location evidence="1 6">Bacterial flagellum basal body</location>
    </subcellularLocation>
</comment>
<reference evidence="9 10" key="1">
    <citation type="submission" date="2021-10" db="EMBL/GenBank/DDBJ databases">
        <authorList>
            <person name="Koch H."/>
        </authorList>
    </citation>
    <scope>NUCLEOTIDE SEQUENCE [LARGE SCALE GENOMIC DNA]</scope>
    <source>
        <strain evidence="9">6680</strain>
    </source>
</reference>
<evidence type="ECO:0000259" key="8">
    <source>
        <dbReference type="Pfam" id="PF06429"/>
    </source>
</evidence>
<evidence type="ECO:0000256" key="3">
    <source>
        <dbReference type="ARBA" id="ARBA00017941"/>
    </source>
</evidence>
<dbReference type="EMBL" id="OU912926">
    <property type="protein sequence ID" value="CAG9932629.1"/>
    <property type="molecule type" value="Genomic_DNA"/>
</dbReference>
<evidence type="ECO:0000259" key="7">
    <source>
        <dbReference type="Pfam" id="PF00460"/>
    </source>
</evidence>
<dbReference type="PANTHER" id="PTHR30435">
    <property type="entry name" value="FLAGELLAR PROTEIN"/>
    <property type="match status" value="1"/>
</dbReference>
<feature type="domain" description="Flagellar basal-body/hook protein C-terminal" evidence="8">
    <location>
        <begin position="87"/>
        <end position="131"/>
    </location>
</feature>
<dbReference type="InterPro" id="IPR001444">
    <property type="entry name" value="Flag_bb_rod_N"/>
</dbReference>
<dbReference type="InterPro" id="IPR010930">
    <property type="entry name" value="Flg_bb/hook_C_dom"/>
</dbReference>
<keyword evidence="10" id="KW-1185">Reference proteome</keyword>
<dbReference type="InterPro" id="IPR019776">
    <property type="entry name" value="Flagellar_basal_body_rod_CS"/>
</dbReference>
<accession>A0ABM8YYI6</accession>